<proteinExistence type="predicted"/>
<reference evidence="1 2" key="1">
    <citation type="submission" date="2014-03" db="EMBL/GenBank/DDBJ databases">
        <title>Genome sequence of Clostridium litorale W6, DSM 5388.</title>
        <authorList>
            <person name="Poehlein A."/>
            <person name="Jagirdar A."/>
            <person name="Khonsari B."/>
            <person name="Chibani C.M."/>
            <person name="Gutierrez Gutierrez D.A."/>
            <person name="Davydova E."/>
            <person name="Alghaithi H.S."/>
            <person name="Nair K.P."/>
            <person name="Dhamotharan K."/>
            <person name="Chandran L."/>
            <person name="G W."/>
            <person name="Daniel R."/>
        </authorList>
    </citation>
    <scope>NUCLEOTIDE SEQUENCE [LARGE SCALE GENOMIC DNA]</scope>
    <source>
        <strain evidence="1 2">W6</strain>
    </source>
</reference>
<dbReference type="AlphaFoldDB" id="A0A069RDU3"/>
<gene>
    <name evidence="1" type="ORF">CLIT_11c02250</name>
</gene>
<keyword evidence="2" id="KW-1185">Reference proteome</keyword>
<name>A0A069RDU3_PEPLI</name>
<dbReference type="Proteomes" id="UP000027946">
    <property type="component" value="Unassembled WGS sequence"/>
</dbReference>
<comment type="caution">
    <text evidence="1">The sequence shown here is derived from an EMBL/GenBank/DDBJ whole genome shotgun (WGS) entry which is preliminary data.</text>
</comment>
<dbReference type="EMBL" id="JJMM01000011">
    <property type="protein sequence ID" value="KDR95196.1"/>
    <property type="molecule type" value="Genomic_DNA"/>
</dbReference>
<evidence type="ECO:0000313" key="1">
    <source>
        <dbReference type="EMBL" id="KDR95196.1"/>
    </source>
</evidence>
<accession>A0A069RDU3</accession>
<organism evidence="1 2">
    <name type="scientific">Peptoclostridium litorale DSM 5388</name>
    <dbReference type="NCBI Taxonomy" id="1121324"/>
    <lineage>
        <taxon>Bacteria</taxon>
        <taxon>Bacillati</taxon>
        <taxon>Bacillota</taxon>
        <taxon>Clostridia</taxon>
        <taxon>Peptostreptococcales</taxon>
        <taxon>Peptoclostridiaceae</taxon>
        <taxon>Peptoclostridium</taxon>
    </lineage>
</organism>
<dbReference type="STRING" id="1121324.CLIT_11c02250"/>
<protein>
    <submittedName>
        <fullName evidence="1">Uncharacterized protein</fullName>
    </submittedName>
</protein>
<dbReference type="OrthoDB" id="1757299at2"/>
<sequence length="69" mass="7553">MSLGDQILGMELNAAKKAILAENSNVDINVIFIQGNKDKEILSVPRVIKISPKDTLKIDLIVTFFASPI</sequence>
<dbReference type="RefSeq" id="WP_038265278.1">
    <property type="nucleotide sequence ID" value="NZ_FSRH01000002.1"/>
</dbReference>
<evidence type="ECO:0000313" key="2">
    <source>
        <dbReference type="Proteomes" id="UP000027946"/>
    </source>
</evidence>